<protein>
    <submittedName>
        <fullName evidence="9">Mitochondrial ferric reductase</fullName>
    </submittedName>
</protein>
<evidence type="ECO:0000256" key="6">
    <source>
        <dbReference type="SAM" id="MobiDB-lite"/>
    </source>
</evidence>
<evidence type="ECO:0000313" key="10">
    <source>
        <dbReference type="Proteomes" id="UP000799049"/>
    </source>
</evidence>
<dbReference type="PROSITE" id="PS51384">
    <property type="entry name" value="FAD_FR"/>
    <property type="match status" value="1"/>
</dbReference>
<keyword evidence="5 7" id="KW-0472">Membrane</keyword>
<feature type="transmembrane region" description="Helical" evidence="7">
    <location>
        <begin position="184"/>
        <end position="205"/>
    </location>
</feature>
<dbReference type="PRINTS" id="PR00466">
    <property type="entry name" value="GP91PHOX"/>
</dbReference>
<feature type="transmembrane region" description="Helical" evidence="7">
    <location>
        <begin position="31"/>
        <end position="50"/>
    </location>
</feature>
<dbReference type="InterPro" id="IPR039261">
    <property type="entry name" value="FNR_nucleotide-bd"/>
</dbReference>
<comment type="subcellular location">
    <subcellularLocation>
        <location evidence="1">Membrane</location>
        <topology evidence="1">Multi-pass membrane protein</topology>
    </subcellularLocation>
</comment>
<dbReference type="InterPro" id="IPR013130">
    <property type="entry name" value="Fe3_Rdtase_TM_dom"/>
</dbReference>
<dbReference type="InterPro" id="IPR017927">
    <property type="entry name" value="FAD-bd_FR_type"/>
</dbReference>
<proteinExistence type="predicted"/>
<dbReference type="Proteomes" id="UP000799049">
    <property type="component" value="Unassembled WGS sequence"/>
</dbReference>
<keyword evidence="10" id="KW-1185">Reference proteome</keyword>
<evidence type="ECO:0000259" key="8">
    <source>
        <dbReference type="PROSITE" id="PS51384"/>
    </source>
</evidence>
<feature type="compositionally biased region" description="Low complexity" evidence="6">
    <location>
        <begin position="423"/>
        <end position="443"/>
    </location>
</feature>
<dbReference type="PANTHER" id="PTHR11972">
    <property type="entry name" value="NADPH OXIDASE"/>
    <property type="match status" value="1"/>
</dbReference>
<dbReference type="GO" id="GO:0005886">
    <property type="term" value="C:plasma membrane"/>
    <property type="evidence" value="ECO:0007669"/>
    <property type="project" value="TreeGrafter"/>
</dbReference>
<evidence type="ECO:0000256" key="1">
    <source>
        <dbReference type="ARBA" id="ARBA00004141"/>
    </source>
</evidence>
<gene>
    <name evidence="9" type="ORF">ANDGO_01674</name>
</gene>
<keyword evidence="2 7" id="KW-0812">Transmembrane</keyword>
<dbReference type="OrthoDB" id="167398at2759"/>
<sequence>MYLIPRRIHRVLRELHRPACRFCPNYSIGDLCFLVFFLVIEVVICINPIVNAARGDSLSEIGRSMGSPVQWNMAGLLIPLTKRVSPMLVLLNVPFERGVRFHRWVAYAAIITTILHFFFLVFDNDMAEFSNVAGLIAMGSFLLIFLTSLEIVRRTLYELFFRVHVSFALLAYIFAMIHQSAGGLIARCAAPAVLYLGDLALRMFITVRRRGVLLHCTTICPDMQKVVHWEVLVERGKGVFVEAGQYAYLYVPSLAWAQMHPFSVAYARQLTRDDETVDEDLKKYLASMPPEDKSQCVVLGFFVRELGNYTLKFPEVQSLSKSKHPRVWVDGPFGSCALDLSQYKTFVMIAGGIGITSIISFWNSVVLADNPRSYSVYNAKFHPEAEVIPQDDLSTAPSLLKPMDTASHSTDPPNLVHPPASAPPKTLAATATPSAAPSASRAASGRRPRNISVSLHWTLRGCDIGLATAVLERLLIAPQTGTLGPVLRIHIHVTQPRQAPEEALKELNILIARFPAVMVTLCLQGHRIAPDIVLSTAVKECSACPPDLERTLRVGVLACGPTGLLTDVRAAGCVLTNKPIPPYDKVVFDVHTESFAL</sequence>
<feature type="region of interest" description="Disordered" evidence="6">
    <location>
        <begin position="398"/>
        <end position="445"/>
    </location>
</feature>
<evidence type="ECO:0000256" key="4">
    <source>
        <dbReference type="ARBA" id="ARBA00023002"/>
    </source>
</evidence>
<accession>A0A8K0AH51</accession>
<feature type="transmembrane region" description="Helical" evidence="7">
    <location>
        <begin position="70"/>
        <end position="92"/>
    </location>
</feature>
<reference evidence="9" key="1">
    <citation type="submission" date="2019-09" db="EMBL/GenBank/DDBJ databases">
        <title>The Mitochondrial Proteome of the Jakobid, Andalucia godoyi, a Protist With the Most Gene-Rich and Bacteria-Like Mitochondrial Genome.</title>
        <authorList>
            <person name="Gray M.W."/>
            <person name="Burger G."/>
            <person name="Derelle R."/>
            <person name="Klimes V."/>
            <person name="Leger M."/>
            <person name="Sarrasin M."/>
            <person name="Vlcek C."/>
            <person name="Roger A.J."/>
            <person name="Elias M."/>
            <person name="Lang B.F."/>
        </authorList>
    </citation>
    <scope>NUCLEOTIDE SEQUENCE</scope>
    <source>
        <strain evidence="9">And28</strain>
    </source>
</reference>
<dbReference type="InterPro" id="IPR050369">
    <property type="entry name" value="RBOH/FRE"/>
</dbReference>
<dbReference type="Gene3D" id="3.40.50.80">
    <property type="entry name" value="Nucleotide-binding domain of ferredoxin-NADP reductase (FNR) module"/>
    <property type="match status" value="1"/>
</dbReference>
<dbReference type="EMBL" id="VRVR01000037">
    <property type="protein sequence ID" value="KAF0852429.1"/>
    <property type="molecule type" value="Genomic_DNA"/>
</dbReference>
<dbReference type="PANTHER" id="PTHR11972:SF69">
    <property type="entry name" value="FERRIC REDUCTION OXIDASE 6-RELATED"/>
    <property type="match status" value="1"/>
</dbReference>
<dbReference type="GO" id="GO:0016175">
    <property type="term" value="F:superoxide-generating NAD(P)H oxidase activity"/>
    <property type="evidence" value="ECO:0007669"/>
    <property type="project" value="TreeGrafter"/>
</dbReference>
<evidence type="ECO:0000313" key="9">
    <source>
        <dbReference type="EMBL" id="KAF0852429.1"/>
    </source>
</evidence>
<dbReference type="Pfam" id="PF01794">
    <property type="entry name" value="Ferric_reduct"/>
    <property type="match status" value="1"/>
</dbReference>
<dbReference type="InterPro" id="IPR000778">
    <property type="entry name" value="Cyt_b245_heavy_chain"/>
</dbReference>
<dbReference type="CDD" id="cd06186">
    <property type="entry name" value="NOX_Duox_like_FAD_NADP"/>
    <property type="match status" value="1"/>
</dbReference>
<keyword evidence="3 7" id="KW-1133">Transmembrane helix</keyword>
<evidence type="ECO:0000256" key="5">
    <source>
        <dbReference type="ARBA" id="ARBA00023136"/>
    </source>
</evidence>
<evidence type="ECO:0000256" key="3">
    <source>
        <dbReference type="ARBA" id="ARBA00022989"/>
    </source>
</evidence>
<feature type="transmembrane region" description="Helical" evidence="7">
    <location>
        <begin position="346"/>
        <end position="365"/>
    </location>
</feature>
<dbReference type="AlphaFoldDB" id="A0A8K0AH51"/>
<evidence type="ECO:0000256" key="7">
    <source>
        <dbReference type="SAM" id="Phobius"/>
    </source>
</evidence>
<dbReference type="InterPro" id="IPR013112">
    <property type="entry name" value="FAD-bd_8"/>
</dbReference>
<name>A0A8K0AH51_ANDGO</name>
<dbReference type="SUPFAM" id="SSF52343">
    <property type="entry name" value="Ferredoxin reductase-like, C-terminal NADP-linked domain"/>
    <property type="match status" value="1"/>
</dbReference>
<feature type="domain" description="FAD-binding FR-type" evidence="8">
    <location>
        <begin position="200"/>
        <end position="339"/>
    </location>
</feature>
<comment type="caution">
    <text evidence="9">The sequence shown here is derived from an EMBL/GenBank/DDBJ whole genome shotgun (WGS) entry which is preliminary data.</text>
</comment>
<organism evidence="9 10">
    <name type="scientific">Andalucia godoyi</name>
    <name type="common">Flagellate</name>
    <dbReference type="NCBI Taxonomy" id="505711"/>
    <lineage>
        <taxon>Eukaryota</taxon>
        <taxon>Discoba</taxon>
        <taxon>Jakobida</taxon>
        <taxon>Andalucina</taxon>
        <taxon>Andaluciidae</taxon>
        <taxon>Andalucia</taxon>
    </lineage>
</organism>
<keyword evidence="4" id="KW-0560">Oxidoreductase</keyword>
<feature type="transmembrane region" description="Helical" evidence="7">
    <location>
        <begin position="159"/>
        <end position="178"/>
    </location>
</feature>
<feature type="transmembrane region" description="Helical" evidence="7">
    <location>
        <begin position="134"/>
        <end position="152"/>
    </location>
</feature>
<evidence type="ECO:0000256" key="2">
    <source>
        <dbReference type="ARBA" id="ARBA00022692"/>
    </source>
</evidence>
<feature type="transmembrane region" description="Helical" evidence="7">
    <location>
        <begin position="104"/>
        <end position="122"/>
    </location>
</feature>
<dbReference type="Pfam" id="PF08022">
    <property type="entry name" value="FAD_binding_8"/>
    <property type="match status" value="1"/>
</dbReference>